<dbReference type="Gene3D" id="3.90.79.10">
    <property type="entry name" value="Nucleoside Triphosphate Pyrophosphohydrolase"/>
    <property type="match status" value="1"/>
</dbReference>
<dbReference type="RefSeq" id="WP_130343281.1">
    <property type="nucleotide sequence ID" value="NZ_SGWQ01000002.1"/>
</dbReference>
<evidence type="ECO:0000313" key="5">
    <source>
        <dbReference type="Proteomes" id="UP000294257"/>
    </source>
</evidence>
<dbReference type="SUPFAM" id="SSF55811">
    <property type="entry name" value="Nudix"/>
    <property type="match status" value="1"/>
</dbReference>
<comment type="caution">
    <text evidence="4">The sequence shown here is derived from an EMBL/GenBank/DDBJ whole genome shotgun (WGS) entry which is preliminary data.</text>
</comment>
<dbReference type="PROSITE" id="PS51462">
    <property type="entry name" value="NUDIX"/>
    <property type="match status" value="1"/>
</dbReference>
<dbReference type="OrthoDB" id="9814308at2"/>
<dbReference type="GO" id="GO:0016787">
    <property type="term" value="F:hydrolase activity"/>
    <property type="evidence" value="ECO:0007669"/>
    <property type="project" value="UniProtKB-KW"/>
</dbReference>
<dbReference type="PANTHER" id="PTHR43046:SF16">
    <property type="entry name" value="ADP-RIBOSE PYROPHOSPHATASE YJHB-RELATED"/>
    <property type="match status" value="1"/>
</dbReference>
<reference evidence="4 5" key="1">
    <citation type="submission" date="2019-02" db="EMBL/GenBank/DDBJ databases">
        <title>Genomic Encyclopedia of Type Strains, Phase IV (KMG-IV): sequencing the most valuable type-strain genomes for metagenomic binning, comparative biology and taxonomic classification.</title>
        <authorList>
            <person name="Goeker M."/>
        </authorList>
    </citation>
    <scope>NUCLEOTIDE SEQUENCE [LARGE SCALE GENOMIC DNA]</scope>
    <source>
        <strain evidence="4 5">DSM 101727</strain>
    </source>
</reference>
<comment type="cofactor">
    <cofactor evidence="1">
        <name>Mg(2+)</name>
        <dbReference type="ChEBI" id="CHEBI:18420"/>
    </cofactor>
</comment>
<evidence type="ECO:0000256" key="2">
    <source>
        <dbReference type="ARBA" id="ARBA00022801"/>
    </source>
</evidence>
<name>A0A4Q7L1M4_9PSEU</name>
<sequence length="140" mass="14989">MVLTESAAPEAATTVATRVAAFVIDDAGLVLMTRHADDTHTVPAGMPRPAERLGDAVARLVRESAGIEAEATGLVGVHGGGQWLTICLRARPLRGTLSSPDENAQAVWVEPEHIEELEANELVRSALRRVLTDEVEPFFV</sequence>
<evidence type="ECO:0000256" key="1">
    <source>
        <dbReference type="ARBA" id="ARBA00001946"/>
    </source>
</evidence>
<organism evidence="4 5">
    <name type="scientific">Herbihabitans rhizosphaerae</name>
    <dbReference type="NCBI Taxonomy" id="1872711"/>
    <lineage>
        <taxon>Bacteria</taxon>
        <taxon>Bacillati</taxon>
        <taxon>Actinomycetota</taxon>
        <taxon>Actinomycetes</taxon>
        <taxon>Pseudonocardiales</taxon>
        <taxon>Pseudonocardiaceae</taxon>
        <taxon>Herbihabitans</taxon>
    </lineage>
</organism>
<feature type="domain" description="Nudix hydrolase" evidence="3">
    <location>
        <begin position="14"/>
        <end position="131"/>
    </location>
</feature>
<accession>A0A4Q7L1M4</accession>
<dbReference type="AlphaFoldDB" id="A0A4Q7L1M4"/>
<dbReference type="InterPro" id="IPR000086">
    <property type="entry name" value="NUDIX_hydrolase_dom"/>
</dbReference>
<dbReference type="InterPro" id="IPR015797">
    <property type="entry name" value="NUDIX_hydrolase-like_dom_sf"/>
</dbReference>
<evidence type="ECO:0000313" key="4">
    <source>
        <dbReference type="EMBL" id="RZS43438.1"/>
    </source>
</evidence>
<keyword evidence="5" id="KW-1185">Reference proteome</keyword>
<evidence type="ECO:0000259" key="3">
    <source>
        <dbReference type="PROSITE" id="PS51462"/>
    </source>
</evidence>
<proteinExistence type="predicted"/>
<dbReference type="PANTHER" id="PTHR43046">
    <property type="entry name" value="GDP-MANNOSE MANNOSYL HYDROLASE"/>
    <property type="match status" value="1"/>
</dbReference>
<protein>
    <submittedName>
        <fullName evidence="4">NUDIX domain-containing protein</fullName>
    </submittedName>
</protein>
<keyword evidence="2" id="KW-0378">Hydrolase</keyword>
<dbReference type="Pfam" id="PF00293">
    <property type="entry name" value="NUDIX"/>
    <property type="match status" value="1"/>
</dbReference>
<gene>
    <name evidence="4" type="ORF">EV193_102418</name>
</gene>
<dbReference type="Proteomes" id="UP000294257">
    <property type="component" value="Unassembled WGS sequence"/>
</dbReference>
<dbReference type="EMBL" id="SGWQ01000002">
    <property type="protein sequence ID" value="RZS43438.1"/>
    <property type="molecule type" value="Genomic_DNA"/>
</dbReference>